<name>A0A0E0PSR9_ORYRU</name>
<dbReference type="Proteomes" id="UP000008022">
    <property type="component" value="Unassembled WGS sequence"/>
</dbReference>
<feature type="transmembrane region" description="Helical" evidence="1">
    <location>
        <begin position="118"/>
        <end position="135"/>
    </location>
</feature>
<protein>
    <recommendedName>
        <fullName evidence="2">DUF4220 domain-containing protein</fullName>
    </recommendedName>
</protein>
<dbReference type="OMA" id="WRTREHP"/>
<accession>A0A0E0PSR9</accession>
<dbReference type="Pfam" id="PF04578">
    <property type="entry name" value="DUF594"/>
    <property type="match status" value="1"/>
</dbReference>
<dbReference type="HOGENOM" id="CLU_008762_0_1_1"/>
<feature type="transmembrane region" description="Helical" evidence="1">
    <location>
        <begin position="431"/>
        <end position="450"/>
    </location>
</feature>
<feature type="transmembrane region" description="Helical" evidence="1">
    <location>
        <begin position="155"/>
        <end position="174"/>
    </location>
</feature>
<reference evidence="4" key="1">
    <citation type="submission" date="2013-06" db="EMBL/GenBank/DDBJ databases">
        <authorList>
            <person name="Zhao Q."/>
        </authorList>
    </citation>
    <scope>NUCLEOTIDE SEQUENCE</scope>
    <source>
        <strain evidence="4">cv. W1943</strain>
    </source>
</reference>
<keyword evidence="1" id="KW-0812">Transmembrane</keyword>
<evidence type="ECO:0000313" key="3">
    <source>
        <dbReference type="EnsemblPlants" id="ORUFI06G01270.1"/>
    </source>
</evidence>
<dbReference type="PANTHER" id="PTHR31325">
    <property type="entry name" value="OS01G0798800 PROTEIN-RELATED"/>
    <property type="match status" value="1"/>
</dbReference>
<reference evidence="3" key="2">
    <citation type="submission" date="2015-06" db="UniProtKB">
        <authorList>
            <consortium name="EnsemblPlants"/>
        </authorList>
    </citation>
    <scope>IDENTIFICATION</scope>
</reference>
<feature type="transmembrane region" description="Helical" evidence="1">
    <location>
        <begin position="354"/>
        <end position="373"/>
    </location>
</feature>
<proteinExistence type="predicted"/>
<evidence type="ECO:0000256" key="1">
    <source>
        <dbReference type="SAM" id="Phobius"/>
    </source>
</evidence>
<dbReference type="AlphaFoldDB" id="A0A0E0PSR9"/>
<dbReference type="Gramene" id="ORUFI06G01270.1">
    <property type="protein sequence ID" value="ORUFI06G01270.1"/>
    <property type="gene ID" value="ORUFI06G01270"/>
</dbReference>
<keyword evidence="1" id="KW-0472">Membrane</keyword>
<keyword evidence="1" id="KW-1133">Transmembrane helix</keyword>
<dbReference type="InterPro" id="IPR007658">
    <property type="entry name" value="DUF594"/>
</dbReference>
<keyword evidence="4" id="KW-1185">Reference proteome</keyword>
<feature type="transmembrane region" description="Helical" evidence="1">
    <location>
        <begin position="457"/>
        <end position="474"/>
    </location>
</feature>
<evidence type="ECO:0000313" key="4">
    <source>
        <dbReference type="Proteomes" id="UP000008022"/>
    </source>
</evidence>
<feature type="domain" description="DUF4220" evidence="2">
    <location>
        <begin position="168"/>
        <end position="508"/>
    </location>
</feature>
<organism evidence="3 4">
    <name type="scientific">Oryza rufipogon</name>
    <name type="common">Brownbeard rice</name>
    <name type="synonym">Asian wild rice</name>
    <dbReference type="NCBI Taxonomy" id="4529"/>
    <lineage>
        <taxon>Eukaryota</taxon>
        <taxon>Viridiplantae</taxon>
        <taxon>Streptophyta</taxon>
        <taxon>Embryophyta</taxon>
        <taxon>Tracheophyta</taxon>
        <taxon>Spermatophyta</taxon>
        <taxon>Magnoliopsida</taxon>
        <taxon>Liliopsida</taxon>
        <taxon>Poales</taxon>
        <taxon>Poaceae</taxon>
        <taxon>BOP clade</taxon>
        <taxon>Oryzoideae</taxon>
        <taxon>Oryzeae</taxon>
        <taxon>Oryzinae</taxon>
        <taxon>Oryza</taxon>
    </lineage>
</organism>
<dbReference type="Pfam" id="PF13968">
    <property type="entry name" value="DUF4220"/>
    <property type="match status" value="1"/>
</dbReference>
<sequence>MENNVTMDEHVCPQKMVAFVYNMTSPYGGDNSKETSVVAISALTFFLAAAFFDLNLFSRLSRVSAVLNPTVRLLLAASLNLFLPVMSYLFSEAKMNGGATAGSNNCKKTAKKVAADELSLLARVILIWMLLVELLRKKLEGALVITRGTQGYSNIVTHAASVVWMGNLVFFTVKAPGKKAMFGILWVLCAAKLVQRVVINEMARRSSGHGKNPRLISSYMAATTPIPTDMAGAAALERCRYAVMGEENMVVKAGPRGYELDLDVAETDEVLTVGKIWRTREHPKLKRLCLSFALFKLLRRRLEDVPPMTKREAQECRTIIFDGLGSNATAAGDLAPEVTVFQVLKDELNLFTEYYHSVLPVVLASPYFFFVNYVLYPPVVFALCLMTIVLCGNGGIPYVINAMLTDSSFLSVGVGTMAKCLWSAVARSSRAFYTFIDVFICYILFIAVVYEEATETLVFLISDWFAVSLLHAYYGKATPPAAARFVLKLSRNLRHYPSRITMKQFSVLGCSSDVSTLPLPTAKLPKHTKRSILERFRDARPPQDGGGAVPLSKNSPAALSTEPFSRFAWACQGGGGGGVAEIILVWHIATTLLEAHHGPPHPTEHVAEERRSRKTAARLSRYCAYLVAFQPELLPDNKEGTQLVYGDVMNEQMKVAVGAGQLGYHVYLTSEWGRLDAVRKIADRLTATEIHRDSSAAAYASLTVLEKGAVLGKLLVEEADGDDKAAAGGRAAVWEMVAGVWVELVAYMAPSSVEEHARAHEAGLVKGIEVITMLWALATHTGIARPDDEVPVEGSV</sequence>
<dbReference type="eggNOG" id="ENOG502QSWW">
    <property type="taxonomic scope" value="Eukaryota"/>
</dbReference>
<feature type="transmembrane region" description="Helical" evidence="1">
    <location>
        <begin position="37"/>
        <end position="58"/>
    </location>
</feature>
<evidence type="ECO:0000259" key="2">
    <source>
        <dbReference type="Pfam" id="PF13968"/>
    </source>
</evidence>
<dbReference type="STRING" id="4529.A0A0E0PSR9"/>
<feature type="transmembrane region" description="Helical" evidence="1">
    <location>
        <begin position="70"/>
        <end position="90"/>
    </location>
</feature>
<feature type="transmembrane region" description="Helical" evidence="1">
    <location>
        <begin position="379"/>
        <end position="400"/>
    </location>
</feature>
<dbReference type="EnsemblPlants" id="ORUFI06G01270.1">
    <property type="protein sequence ID" value="ORUFI06G01270.1"/>
    <property type="gene ID" value="ORUFI06G01270"/>
</dbReference>
<dbReference type="InterPro" id="IPR025315">
    <property type="entry name" value="DUF4220"/>
</dbReference>